<evidence type="ECO:0000313" key="10">
    <source>
        <dbReference type="EMBL" id="RLN76891.1"/>
    </source>
</evidence>
<dbReference type="STRING" id="325452.A0A3R7KH33"/>
<dbReference type="Proteomes" id="UP000285883">
    <property type="component" value="Unassembled WGS sequence"/>
</dbReference>
<sequence>MWTGGILLESETSPTDVGLRGSRRRRFFFGGTANTHVRGDAADMFSNGYVFADRCLWRFALVINLVAMGACLYEVLGVSVDCSADDIRRAYHQAARKYHPDKRTTASSGHEDSSAHDVQQFLQVQEAYETLRNADLRQQYDAKMTQDELNRKREEEVIVVSDIIALNDMQREVIGSEDGEDDEVLFTHQCRCGDLYEISEGELLDGVDVVPCTGCSLHIRVLYEDTRQQS</sequence>
<dbReference type="Pfam" id="PF05207">
    <property type="entry name" value="Zn_ribbon_CSL"/>
    <property type="match status" value="1"/>
</dbReference>
<gene>
    <name evidence="9" type="ORF">BBI17_002329</name>
    <name evidence="10" type="ORF">BBO99_00007198</name>
    <name evidence="7" type="ORF">JM16_004809</name>
    <name evidence="8" type="ORF">JM18_002530</name>
</gene>
<comment type="caution">
    <text evidence="10">The sequence shown here is derived from an EMBL/GenBank/DDBJ whole genome shotgun (WGS) entry which is preliminary data.</text>
</comment>
<dbReference type="GO" id="GO:0008198">
    <property type="term" value="F:ferrous iron binding"/>
    <property type="evidence" value="ECO:0007669"/>
    <property type="project" value="TreeGrafter"/>
</dbReference>
<reference evidence="11 12" key="2">
    <citation type="submission" date="2018-07" db="EMBL/GenBank/DDBJ databases">
        <title>Genome sequencing of oomycete isolates from Chile give support for New Zealand origin for Phytophthora kernoviae and make available the first Nothophytophthora sp. genome.</title>
        <authorList>
            <person name="Studholme D.J."/>
            <person name="Sanfuentes E."/>
            <person name="Panda P."/>
            <person name="Hill R."/>
            <person name="Sambles C."/>
            <person name="Grant M."/>
            <person name="Williams N.M."/>
            <person name="Mcdougal R.L."/>
        </authorList>
    </citation>
    <scope>NUCLEOTIDE SEQUENCE [LARGE SCALE GENOMIC DNA]</scope>
    <source>
        <strain evidence="9">Chile2</strain>
        <strain evidence="10">Chile4</strain>
    </source>
</reference>
<dbReference type="AlphaFoldDB" id="A0A3R7KH33"/>
<dbReference type="PANTHER" id="PTHR45255">
    <property type="entry name" value="DNAJ HOMOLOG SUBFAMILY C MEMBER 24"/>
    <property type="match status" value="1"/>
</dbReference>
<comment type="similarity">
    <text evidence="1">Belongs to the DPH4 family.</text>
</comment>
<keyword evidence="11" id="KW-1185">Reference proteome</keyword>
<keyword evidence="3" id="KW-0862">Zinc</keyword>
<dbReference type="InterPro" id="IPR036869">
    <property type="entry name" value="J_dom_sf"/>
</dbReference>
<dbReference type="SMART" id="SM00271">
    <property type="entry name" value="DnaJ"/>
    <property type="match status" value="1"/>
</dbReference>
<organism evidence="10 11">
    <name type="scientific">Phytophthora kernoviae</name>
    <dbReference type="NCBI Taxonomy" id="325452"/>
    <lineage>
        <taxon>Eukaryota</taxon>
        <taxon>Sar</taxon>
        <taxon>Stramenopiles</taxon>
        <taxon>Oomycota</taxon>
        <taxon>Peronosporomycetes</taxon>
        <taxon>Peronosporales</taxon>
        <taxon>Peronosporaceae</taxon>
        <taxon>Phytophthora</taxon>
    </lineage>
</organism>
<dbReference type="Pfam" id="PF00226">
    <property type="entry name" value="DnaJ"/>
    <property type="match status" value="1"/>
</dbReference>
<dbReference type="EMBL" id="MBDN02000284">
    <property type="protein sequence ID" value="RLN76891.1"/>
    <property type="molecule type" value="Genomic_DNA"/>
</dbReference>
<feature type="domain" description="DPH-type MB" evidence="6">
    <location>
        <begin position="160"/>
        <end position="224"/>
    </location>
</feature>
<dbReference type="Proteomes" id="UP000792063">
    <property type="component" value="Unassembled WGS sequence"/>
</dbReference>
<dbReference type="Gene3D" id="1.10.287.110">
    <property type="entry name" value="DnaJ domain"/>
    <property type="match status" value="1"/>
</dbReference>
<evidence type="ECO:0000256" key="3">
    <source>
        <dbReference type="ARBA" id="ARBA00022833"/>
    </source>
</evidence>
<dbReference type="InterPro" id="IPR007872">
    <property type="entry name" value="DPH_MB_dom"/>
</dbReference>
<reference evidence="7" key="1">
    <citation type="journal article" date="2015" name="Genom Data">
        <title>Genome sequences of six Phytophthora species associated with forests in New Zealand.</title>
        <authorList>
            <person name="Studholme D.J."/>
            <person name="McDougal R.L."/>
            <person name="Sambles C."/>
            <person name="Hansen E."/>
            <person name="Hardy G."/>
            <person name="Grant M."/>
            <person name="Ganley R.J."/>
            <person name="Williams N.M."/>
        </authorList>
    </citation>
    <scope>NUCLEOTIDE SEQUENCE</scope>
    <source>
        <strain evidence="7">NZFS 2646</strain>
        <strain evidence="8">NZFS 3630</strain>
    </source>
</reference>
<dbReference type="InterPro" id="IPR001623">
    <property type="entry name" value="DnaJ_domain"/>
</dbReference>
<evidence type="ECO:0000256" key="2">
    <source>
        <dbReference type="ARBA" id="ARBA00022723"/>
    </source>
</evidence>
<dbReference type="Proteomes" id="UP000785171">
    <property type="component" value="Unassembled WGS sequence"/>
</dbReference>
<dbReference type="PROSITE" id="PS51074">
    <property type="entry name" value="DPH_MB"/>
    <property type="match status" value="1"/>
</dbReference>
<evidence type="ECO:0000256" key="4">
    <source>
        <dbReference type="ARBA" id="ARBA00023004"/>
    </source>
</evidence>
<dbReference type="PRINTS" id="PR00625">
    <property type="entry name" value="JDOMAIN"/>
</dbReference>
<accession>A0A3R7KH33</accession>
<evidence type="ECO:0000259" key="6">
    <source>
        <dbReference type="PROSITE" id="PS51074"/>
    </source>
</evidence>
<dbReference type="GO" id="GO:0001671">
    <property type="term" value="F:ATPase activator activity"/>
    <property type="evidence" value="ECO:0007669"/>
    <property type="project" value="TreeGrafter"/>
</dbReference>
<evidence type="ECO:0000313" key="9">
    <source>
        <dbReference type="EMBL" id="RLN02177.1"/>
    </source>
</evidence>
<evidence type="ECO:0000313" key="8">
    <source>
        <dbReference type="EMBL" id="KAG2530104.1"/>
    </source>
</evidence>
<evidence type="ECO:0000313" key="12">
    <source>
        <dbReference type="Proteomes" id="UP000285883"/>
    </source>
</evidence>
<evidence type="ECO:0000313" key="11">
    <source>
        <dbReference type="Proteomes" id="UP000285624"/>
    </source>
</evidence>
<dbReference type="SUPFAM" id="SSF144217">
    <property type="entry name" value="CSL zinc finger"/>
    <property type="match status" value="1"/>
</dbReference>
<reference evidence="7" key="3">
    <citation type="submission" date="2020-06" db="EMBL/GenBank/DDBJ databases">
        <authorList>
            <person name="Studholme D.J."/>
        </authorList>
    </citation>
    <scope>NUCLEOTIDE SEQUENCE</scope>
    <source>
        <strain evidence="7">NZFS 2646</strain>
        <strain evidence="8">NZFS 3630</strain>
    </source>
</reference>
<dbReference type="PROSITE" id="PS50076">
    <property type="entry name" value="DNAJ_2"/>
    <property type="match status" value="1"/>
</dbReference>
<dbReference type="SUPFAM" id="SSF46565">
    <property type="entry name" value="Chaperone J-domain"/>
    <property type="match status" value="1"/>
</dbReference>
<dbReference type="EMBL" id="JPWV03000107">
    <property type="protein sequence ID" value="KAG2524741.1"/>
    <property type="molecule type" value="Genomic_DNA"/>
</dbReference>
<dbReference type="EMBL" id="MAYM02002246">
    <property type="protein sequence ID" value="RLN02177.1"/>
    <property type="molecule type" value="Genomic_DNA"/>
</dbReference>
<protein>
    <recommendedName>
        <fullName evidence="13">Diphthamide biosynthesis protein 4</fullName>
    </recommendedName>
</protein>
<evidence type="ECO:0000313" key="7">
    <source>
        <dbReference type="EMBL" id="KAG2524741.1"/>
    </source>
</evidence>
<dbReference type="Proteomes" id="UP000285624">
    <property type="component" value="Unassembled WGS sequence"/>
</dbReference>
<dbReference type="PANTHER" id="PTHR45255:SF1">
    <property type="entry name" value="DNAJ HOMOLOG SUBFAMILY C MEMBER 24"/>
    <property type="match status" value="1"/>
</dbReference>
<dbReference type="CDD" id="cd06257">
    <property type="entry name" value="DnaJ"/>
    <property type="match status" value="1"/>
</dbReference>
<feature type="domain" description="J" evidence="5">
    <location>
        <begin position="71"/>
        <end position="144"/>
    </location>
</feature>
<dbReference type="EMBL" id="JPWU03000036">
    <property type="protein sequence ID" value="KAG2530104.1"/>
    <property type="molecule type" value="Genomic_DNA"/>
</dbReference>
<dbReference type="InterPro" id="IPR036671">
    <property type="entry name" value="DPH_MB_sf"/>
</dbReference>
<keyword evidence="2" id="KW-0479">Metal-binding</keyword>
<name>A0A3R7KH33_9STRA</name>
<evidence type="ECO:0000256" key="1">
    <source>
        <dbReference type="ARBA" id="ARBA00006169"/>
    </source>
</evidence>
<dbReference type="Gene3D" id="3.10.660.10">
    <property type="entry name" value="DPH Zinc finger"/>
    <property type="match status" value="1"/>
</dbReference>
<proteinExistence type="inferred from homology"/>
<evidence type="ECO:0000259" key="5">
    <source>
        <dbReference type="PROSITE" id="PS50076"/>
    </source>
</evidence>
<evidence type="ECO:0008006" key="13">
    <source>
        <dbReference type="Google" id="ProtNLM"/>
    </source>
</evidence>
<keyword evidence="4" id="KW-0408">Iron</keyword>